<dbReference type="InterPro" id="IPR036286">
    <property type="entry name" value="LexA/Signal_pep-like_sf"/>
</dbReference>
<feature type="domain" description="HTH cro/C1-type" evidence="5">
    <location>
        <begin position="60"/>
        <end position="114"/>
    </location>
</feature>
<dbReference type="SUPFAM" id="SSF51306">
    <property type="entry name" value="LexA/Signal peptidase"/>
    <property type="match status" value="1"/>
</dbReference>
<dbReference type="SUPFAM" id="SSF47413">
    <property type="entry name" value="lambda repressor-like DNA-binding domains"/>
    <property type="match status" value="1"/>
</dbReference>
<dbReference type="GO" id="GO:0003677">
    <property type="term" value="F:DNA binding"/>
    <property type="evidence" value="ECO:0007669"/>
    <property type="project" value="UniProtKB-KW"/>
</dbReference>
<dbReference type="Proteomes" id="UP000019438">
    <property type="component" value="Chromosome"/>
</dbReference>
<dbReference type="RefSeq" id="WP_081371631.1">
    <property type="nucleotide sequence ID" value="NZ_CP003181.2"/>
</dbReference>
<dbReference type="Pfam" id="PF00717">
    <property type="entry name" value="Peptidase_S24"/>
    <property type="match status" value="1"/>
</dbReference>
<evidence type="ECO:0000313" key="7">
    <source>
        <dbReference type="Proteomes" id="UP000019438"/>
    </source>
</evidence>
<keyword evidence="2" id="KW-0238">DNA-binding</keyword>
<dbReference type="CDD" id="cd00093">
    <property type="entry name" value="HTH_XRE"/>
    <property type="match status" value="1"/>
</dbReference>
<gene>
    <name evidence="6" type="ORF">GbCGDNIH3_1593a</name>
</gene>
<evidence type="ECO:0000313" key="6">
    <source>
        <dbReference type="EMBL" id="APG30461.1"/>
    </source>
</evidence>
<keyword evidence="1" id="KW-0805">Transcription regulation</keyword>
<dbReference type="PANTHER" id="PTHR40661:SF3">
    <property type="entry name" value="FELS-1 PROPHAGE TRANSCRIPTIONAL REGULATOR"/>
    <property type="match status" value="1"/>
</dbReference>
<evidence type="ECO:0000256" key="1">
    <source>
        <dbReference type="ARBA" id="ARBA00023015"/>
    </source>
</evidence>
<dbReference type="InterPro" id="IPR039418">
    <property type="entry name" value="LexA-like"/>
</dbReference>
<proteinExistence type="predicted"/>
<dbReference type="Gene3D" id="2.10.109.10">
    <property type="entry name" value="Umud Fragment, subunit A"/>
    <property type="match status" value="1"/>
</dbReference>
<dbReference type="InterPro" id="IPR015927">
    <property type="entry name" value="Peptidase_S24_S26A/B/C"/>
</dbReference>
<dbReference type="AlphaFoldDB" id="A0AAN1AMN2"/>
<dbReference type="Gene3D" id="1.10.260.40">
    <property type="entry name" value="lambda repressor-like DNA-binding domains"/>
    <property type="match status" value="1"/>
</dbReference>
<protein>
    <submittedName>
        <fullName evidence="6">Transcriptional repressor</fullName>
    </submittedName>
</protein>
<evidence type="ECO:0000256" key="3">
    <source>
        <dbReference type="ARBA" id="ARBA00023163"/>
    </source>
</evidence>
<dbReference type="Pfam" id="PF13560">
    <property type="entry name" value="HTH_31"/>
    <property type="match status" value="1"/>
</dbReference>
<dbReference type="InterPro" id="IPR010982">
    <property type="entry name" value="Lambda_DNA-bd_dom_sf"/>
</dbReference>
<organism evidence="6 7">
    <name type="scientific">Granulibacter bethesdensis</name>
    <dbReference type="NCBI Taxonomy" id="364410"/>
    <lineage>
        <taxon>Bacteria</taxon>
        <taxon>Pseudomonadati</taxon>
        <taxon>Pseudomonadota</taxon>
        <taxon>Alphaproteobacteria</taxon>
        <taxon>Acetobacterales</taxon>
        <taxon>Acetobacteraceae</taxon>
        <taxon>Granulibacter</taxon>
    </lineage>
</organism>
<dbReference type="InterPro" id="IPR001387">
    <property type="entry name" value="Cro/C1-type_HTH"/>
</dbReference>
<evidence type="ECO:0000256" key="4">
    <source>
        <dbReference type="SAM" id="MobiDB-lite"/>
    </source>
</evidence>
<dbReference type="SMART" id="SM00530">
    <property type="entry name" value="HTH_XRE"/>
    <property type="match status" value="1"/>
</dbReference>
<keyword evidence="3" id="KW-0804">Transcription</keyword>
<dbReference type="PROSITE" id="PS50943">
    <property type="entry name" value="HTH_CROC1"/>
    <property type="match status" value="1"/>
</dbReference>
<evidence type="ECO:0000256" key="2">
    <source>
        <dbReference type="ARBA" id="ARBA00023125"/>
    </source>
</evidence>
<dbReference type="EMBL" id="CP003181">
    <property type="protein sequence ID" value="APG30461.1"/>
    <property type="molecule type" value="Genomic_DNA"/>
</dbReference>
<feature type="region of interest" description="Disordered" evidence="4">
    <location>
        <begin position="1"/>
        <end position="21"/>
    </location>
</feature>
<dbReference type="KEGG" id="gbc:GbCGDNIH3_1593a"/>
<dbReference type="PANTHER" id="PTHR40661">
    <property type="match status" value="1"/>
</dbReference>
<evidence type="ECO:0000259" key="5">
    <source>
        <dbReference type="PROSITE" id="PS50943"/>
    </source>
</evidence>
<reference evidence="7" key="1">
    <citation type="submission" date="2012-06" db="EMBL/GenBank/DDBJ databases">
        <title>Genome analysis of multiple Granulibacter bethesdensis isolates demonstrates substantial genome diversity.</title>
        <authorList>
            <person name="Greenberg D.E."/>
            <person name="Porcella S.F."/>
            <person name="Zarember K."/>
            <person name="Zelazny A.M."/>
            <person name="Bruno D."/>
            <person name="Martens C."/>
            <person name="Barbian K.D."/>
            <person name="Jaske E."/>
            <person name="Holland S.M."/>
        </authorList>
    </citation>
    <scope>NUCLEOTIDE SEQUENCE [LARGE SCALE GENOMIC DNA]</scope>
    <source>
        <strain evidence="7">CGDNIH3</strain>
    </source>
</reference>
<name>A0AAN1AMN2_9PROT</name>
<sequence>MGRQSFVRKQQRLDRPQKGNQRVSYHHNGVFVWCMSSIQHHSGAFRTSTNMVNKSMGNRIRELRSARGLSQAKLAEKAGTSAQQIQRLEAGDRRLTTGWMERIAAPLGVTAADLLPAKKIGSGEPKSKNITDSNLLHASLPITSSSPLVVPVFGAAQGGPLGASGFPDVTEALEWVALPSTLSGIRGIFALYVEGDSMEPWAEHGTRIYIHPTRVPAPRDYVVVVKKSGEYEDERVIVKRLVRRTATKLLLQQYNPNSQIEIDVKIVSKIYRVIPWNEISGS</sequence>
<dbReference type="CDD" id="cd06529">
    <property type="entry name" value="S24_LexA-like"/>
    <property type="match status" value="1"/>
</dbReference>
<accession>A0AAN1AMN2</accession>